<comment type="caution">
    <text evidence="1">The sequence shown here is derived from an EMBL/GenBank/DDBJ whole genome shotgun (WGS) entry which is preliminary data.</text>
</comment>
<dbReference type="EMBL" id="JAJSOF020000009">
    <property type="protein sequence ID" value="KAJ4446723.1"/>
    <property type="molecule type" value="Genomic_DNA"/>
</dbReference>
<proteinExistence type="predicted"/>
<evidence type="ECO:0000313" key="2">
    <source>
        <dbReference type="Proteomes" id="UP001148838"/>
    </source>
</evidence>
<dbReference type="Proteomes" id="UP001148838">
    <property type="component" value="Unassembled WGS sequence"/>
</dbReference>
<sequence>MPSIWPGIEPATLGIEGQRYTNLPIRSLWDLTKRSSPETPAILMETLPPETFVRRARNSFYGGKAG</sequence>
<keyword evidence="2" id="KW-1185">Reference proteome</keyword>
<organism evidence="1 2">
    <name type="scientific">Periplaneta americana</name>
    <name type="common">American cockroach</name>
    <name type="synonym">Blatta americana</name>
    <dbReference type="NCBI Taxonomy" id="6978"/>
    <lineage>
        <taxon>Eukaryota</taxon>
        <taxon>Metazoa</taxon>
        <taxon>Ecdysozoa</taxon>
        <taxon>Arthropoda</taxon>
        <taxon>Hexapoda</taxon>
        <taxon>Insecta</taxon>
        <taxon>Pterygota</taxon>
        <taxon>Neoptera</taxon>
        <taxon>Polyneoptera</taxon>
        <taxon>Dictyoptera</taxon>
        <taxon>Blattodea</taxon>
        <taxon>Blattoidea</taxon>
        <taxon>Blattidae</taxon>
        <taxon>Blattinae</taxon>
        <taxon>Periplaneta</taxon>
    </lineage>
</organism>
<accession>A0ABQ8TKC7</accession>
<protein>
    <submittedName>
        <fullName evidence="1">Uncharacterized protein</fullName>
    </submittedName>
</protein>
<reference evidence="1 2" key="1">
    <citation type="journal article" date="2022" name="Allergy">
        <title>Genome assembly and annotation of Periplaneta americana reveal a comprehensive cockroach allergen profile.</title>
        <authorList>
            <person name="Wang L."/>
            <person name="Xiong Q."/>
            <person name="Saelim N."/>
            <person name="Wang L."/>
            <person name="Nong W."/>
            <person name="Wan A.T."/>
            <person name="Shi M."/>
            <person name="Liu X."/>
            <person name="Cao Q."/>
            <person name="Hui J.H.L."/>
            <person name="Sookrung N."/>
            <person name="Leung T.F."/>
            <person name="Tungtrongchitr A."/>
            <person name="Tsui S.K.W."/>
        </authorList>
    </citation>
    <scope>NUCLEOTIDE SEQUENCE [LARGE SCALE GENOMIC DNA]</scope>
    <source>
        <strain evidence="1">PWHHKU_190912</strain>
    </source>
</reference>
<name>A0ABQ8TKC7_PERAM</name>
<gene>
    <name evidence="1" type="ORF">ANN_13420</name>
</gene>
<evidence type="ECO:0000313" key="1">
    <source>
        <dbReference type="EMBL" id="KAJ4446723.1"/>
    </source>
</evidence>